<protein>
    <recommendedName>
        <fullName evidence="1">Bacterial purine repressor N-terminal domain-containing protein</fullName>
    </recommendedName>
</protein>
<dbReference type="PANTHER" id="PTHR43864">
    <property type="entry name" value="HYPOXANTHINE/GUANINE PHOSPHORIBOSYLTRANSFERASE"/>
    <property type="match status" value="1"/>
</dbReference>
<dbReference type="InterPro" id="IPR036390">
    <property type="entry name" value="WH_DNA-bd_sf"/>
</dbReference>
<dbReference type="InterPro" id="IPR015265">
    <property type="entry name" value="PuR_N"/>
</dbReference>
<dbReference type="InterPro" id="IPR050118">
    <property type="entry name" value="Pur/Pyrimidine_PRTase"/>
</dbReference>
<proteinExistence type="predicted"/>
<dbReference type="RefSeq" id="WP_320380860.1">
    <property type="nucleotide sequence ID" value="NZ_JAWDIQ010000003.1"/>
</dbReference>
<dbReference type="EMBL" id="JAWDIQ010000003">
    <property type="protein sequence ID" value="MDY0409999.1"/>
    <property type="molecule type" value="Genomic_DNA"/>
</dbReference>
<dbReference type="InterPro" id="IPR036388">
    <property type="entry name" value="WH-like_DNA-bd_sf"/>
</dbReference>
<reference evidence="2 3" key="1">
    <citation type="submission" date="2023-10" db="EMBL/GenBank/DDBJ databases">
        <title>Virgibacillus soli CC-YMP-6 genome.</title>
        <authorList>
            <person name="Miliotis G."/>
            <person name="Sengupta P."/>
            <person name="Hameed A."/>
            <person name="Chuvochina M."/>
            <person name="Mcdonagh F."/>
            <person name="Simpson A.C."/>
            <person name="Singh N.K."/>
            <person name="Rekha P.D."/>
            <person name="Raman K."/>
            <person name="Hugenholtz P."/>
            <person name="Venkateswaran K."/>
        </authorList>
    </citation>
    <scope>NUCLEOTIDE SEQUENCE [LARGE SCALE GENOMIC DNA]</scope>
    <source>
        <strain evidence="2 3">CC-YMP-6</strain>
    </source>
</reference>
<dbReference type="Proteomes" id="UP001275315">
    <property type="component" value="Unassembled WGS sequence"/>
</dbReference>
<dbReference type="Gene3D" id="1.10.10.10">
    <property type="entry name" value="Winged helix-like DNA-binding domain superfamily/Winged helix DNA-binding domain"/>
    <property type="match status" value="1"/>
</dbReference>
<gene>
    <name evidence="2" type="ORF">RWD45_17215</name>
</gene>
<name>A0ABU5CUE2_9BACI</name>
<dbReference type="PANTHER" id="PTHR43864:SF2">
    <property type="entry name" value="PUR OPERON REPRESSOR"/>
    <property type="match status" value="1"/>
</dbReference>
<keyword evidence="3" id="KW-1185">Reference proteome</keyword>
<dbReference type="SUPFAM" id="SSF46785">
    <property type="entry name" value="Winged helix' DNA-binding domain"/>
    <property type="match status" value="1"/>
</dbReference>
<organism evidence="2 3">
    <name type="scientific">Paracerasibacillus soli</name>
    <dbReference type="NCBI Taxonomy" id="480284"/>
    <lineage>
        <taxon>Bacteria</taxon>
        <taxon>Bacillati</taxon>
        <taxon>Bacillota</taxon>
        <taxon>Bacilli</taxon>
        <taxon>Bacillales</taxon>
        <taxon>Bacillaceae</taxon>
        <taxon>Paracerasibacillus</taxon>
    </lineage>
</organism>
<evidence type="ECO:0000313" key="3">
    <source>
        <dbReference type="Proteomes" id="UP001275315"/>
    </source>
</evidence>
<feature type="domain" description="Bacterial purine repressor N-terminal" evidence="1">
    <location>
        <begin position="2"/>
        <end position="71"/>
    </location>
</feature>
<evidence type="ECO:0000259" key="1">
    <source>
        <dbReference type="Pfam" id="PF09182"/>
    </source>
</evidence>
<sequence length="115" mass="13312">MNRNERLIGLISYFLMNPRKHQTLNFFSEKFHAGKTSISEDLDILNELFKKEKVGFLERVKGRAGGVKFIPKLTLEQSEQFIGELCEQLHDSSRVLPGGYLYMSDLLGRQSLYKK</sequence>
<dbReference type="Pfam" id="PF09182">
    <property type="entry name" value="PuR_N"/>
    <property type="match status" value="1"/>
</dbReference>
<evidence type="ECO:0000313" key="2">
    <source>
        <dbReference type="EMBL" id="MDY0409999.1"/>
    </source>
</evidence>
<accession>A0ABU5CUE2</accession>
<comment type="caution">
    <text evidence="2">The sequence shown here is derived from an EMBL/GenBank/DDBJ whole genome shotgun (WGS) entry which is preliminary data.</text>
</comment>